<dbReference type="InterPro" id="IPR011067">
    <property type="entry name" value="Plasmid_toxin/cell-grow_inhib"/>
</dbReference>
<reference evidence="3" key="2">
    <citation type="submission" date="2021-09" db="EMBL/GenBank/DDBJ databases">
        <authorList>
            <person name="Gilroy R."/>
        </authorList>
    </citation>
    <scope>NUCLEOTIDE SEQUENCE</scope>
    <source>
        <strain evidence="3">CHK173-2145</strain>
    </source>
</reference>
<accession>A0A921EZ91</accession>
<dbReference type="GO" id="GO:0016075">
    <property type="term" value="P:rRNA catabolic process"/>
    <property type="evidence" value="ECO:0007669"/>
    <property type="project" value="TreeGrafter"/>
</dbReference>
<evidence type="ECO:0000256" key="1">
    <source>
        <dbReference type="ARBA" id="ARBA00007521"/>
    </source>
</evidence>
<organism evidence="3 4">
    <name type="scientific">Levilactobacillus hammesii</name>
    <dbReference type="NCBI Taxonomy" id="267633"/>
    <lineage>
        <taxon>Bacteria</taxon>
        <taxon>Bacillati</taxon>
        <taxon>Bacillota</taxon>
        <taxon>Bacilli</taxon>
        <taxon>Lactobacillales</taxon>
        <taxon>Lactobacillaceae</taxon>
        <taxon>Levilactobacillus</taxon>
    </lineage>
</organism>
<dbReference type="PANTHER" id="PTHR33988">
    <property type="entry name" value="ENDORIBONUCLEASE MAZF-RELATED"/>
    <property type="match status" value="1"/>
</dbReference>
<gene>
    <name evidence="3" type="ORF">K8U88_04715</name>
</gene>
<dbReference type="PANTHER" id="PTHR33988:SF3">
    <property type="entry name" value="ENDORIBONUCLEASE TOXIN CHPB-RELATED"/>
    <property type="match status" value="1"/>
</dbReference>
<protein>
    <submittedName>
        <fullName evidence="3">Type II toxin-antitoxin system PemK/MazF family toxin</fullName>
    </submittedName>
</protein>
<dbReference type="InterPro" id="IPR003477">
    <property type="entry name" value="PemK-like"/>
</dbReference>
<comment type="similarity">
    <text evidence="1">Belongs to the PemK/MazF family.</text>
</comment>
<dbReference type="EMBL" id="DYXN01000070">
    <property type="protein sequence ID" value="HJE86872.1"/>
    <property type="molecule type" value="Genomic_DNA"/>
</dbReference>
<keyword evidence="2" id="KW-1277">Toxin-antitoxin system</keyword>
<comment type="caution">
    <text evidence="3">The sequence shown here is derived from an EMBL/GenBank/DDBJ whole genome shotgun (WGS) entry which is preliminary data.</text>
</comment>
<dbReference type="Gene3D" id="2.30.30.110">
    <property type="match status" value="1"/>
</dbReference>
<dbReference type="GO" id="GO:0003677">
    <property type="term" value="F:DNA binding"/>
    <property type="evidence" value="ECO:0007669"/>
    <property type="project" value="InterPro"/>
</dbReference>
<proteinExistence type="inferred from homology"/>
<dbReference type="SUPFAM" id="SSF50118">
    <property type="entry name" value="Cell growth inhibitor/plasmid maintenance toxic component"/>
    <property type="match status" value="1"/>
</dbReference>
<dbReference type="GO" id="GO:0006402">
    <property type="term" value="P:mRNA catabolic process"/>
    <property type="evidence" value="ECO:0007669"/>
    <property type="project" value="TreeGrafter"/>
</dbReference>
<name>A0A921EZ91_9LACO</name>
<sequence length="108" mass="12459">MYIPAQGDWVYINFDPSIGPEIRKRRPGLVVSKNAFNKLTGFCLICPITSTHRAFGTYVTIANPREILEEVVTHQLRSVDFERRNLDFIERCDPVTWAKVIATMDQFI</sequence>
<dbReference type="AlphaFoldDB" id="A0A921EZ91"/>
<evidence type="ECO:0000313" key="3">
    <source>
        <dbReference type="EMBL" id="HJE86872.1"/>
    </source>
</evidence>
<evidence type="ECO:0000256" key="2">
    <source>
        <dbReference type="ARBA" id="ARBA00022649"/>
    </source>
</evidence>
<dbReference type="Proteomes" id="UP000721920">
    <property type="component" value="Unassembled WGS sequence"/>
</dbReference>
<dbReference type="Pfam" id="PF02452">
    <property type="entry name" value="PemK_toxin"/>
    <property type="match status" value="1"/>
</dbReference>
<evidence type="ECO:0000313" key="4">
    <source>
        <dbReference type="Proteomes" id="UP000721920"/>
    </source>
</evidence>
<dbReference type="GO" id="GO:0004521">
    <property type="term" value="F:RNA endonuclease activity"/>
    <property type="evidence" value="ECO:0007669"/>
    <property type="project" value="TreeGrafter"/>
</dbReference>
<reference evidence="3" key="1">
    <citation type="journal article" date="2021" name="PeerJ">
        <title>Extensive microbial diversity within the chicken gut microbiome revealed by metagenomics and culture.</title>
        <authorList>
            <person name="Gilroy R."/>
            <person name="Ravi A."/>
            <person name="Getino M."/>
            <person name="Pursley I."/>
            <person name="Horton D.L."/>
            <person name="Alikhan N.F."/>
            <person name="Baker D."/>
            <person name="Gharbi K."/>
            <person name="Hall N."/>
            <person name="Watson M."/>
            <person name="Adriaenssens E.M."/>
            <person name="Foster-Nyarko E."/>
            <person name="Jarju S."/>
            <person name="Secka A."/>
            <person name="Antonio M."/>
            <person name="Oren A."/>
            <person name="Chaudhuri R.R."/>
            <person name="La Ragione R."/>
            <person name="Hildebrand F."/>
            <person name="Pallen M.J."/>
        </authorList>
    </citation>
    <scope>NUCLEOTIDE SEQUENCE</scope>
    <source>
        <strain evidence="3">CHK173-2145</strain>
    </source>
</reference>